<dbReference type="SUPFAM" id="SSF52833">
    <property type="entry name" value="Thioredoxin-like"/>
    <property type="match status" value="1"/>
</dbReference>
<sequence>MVVKKQFSSLDDLIKNTPIPVFVCFYSNQCPYSKTYAPILEQLKAQMGNQIQVIKISTDKYPQLAVKHEIKASPTSLLFIEGELACRIKGVMQTPQLIQYLQKFI</sequence>
<dbReference type="InterPro" id="IPR013766">
    <property type="entry name" value="Thioredoxin_domain"/>
</dbReference>
<accession>U7QNG7</accession>
<dbReference type="GO" id="GO:0015035">
    <property type="term" value="F:protein-disulfide reductase activity"/>
    <property type="evidence" value="ECO:0007669"/>
    <property type="project" value="TreeGrafter"/>
</dbReference>
<reference evidence="4 5" key="1">
    <citation type="journal article" date="2013" name="Front. Microbiol.">
        <title>Comparative genomic analyses of the cyanobacterium, Lyngbya aestuarii BL J, a powerful hydrogen producer.</title>
        <authorList>
            <person name="Kothari A."/>
            <person name="Vaughn M."/>
            <person name="Garcia-Pichel F."/>
        </authorList>
    </citation>
    <scope>NUCLEOTIDE SEQUENCE [LARGE SCALE GENOMIC DNA]</scope>
    <source>
        <strain evidence="4 5">BL J</strain>
    </source>
</reference>
<evidence type="ECO:0000256" key="1">
    <source>
        <dbReference type="ARBA" id="ARBA00008987"/>
    </source>
</evidence>
<keyword evidence="5" id="KW-1185">Reference proteome</keyword>
<dbReference type="InterPro" id="IPR036249">
    <property type="entry name" value="Thioredoxin-like_sf"/>
</dbReference>
<protein>
    <submittedName>
        <fullName evidence="4">Thioredoxin family protein</fullName>
    </submittedName>
</protein>
<evidence type="ECO:0000259" key="3">
    <source>
        <dbReference type="PROSITE" id="PS51352"/>
    </source>
</evidence>
<evidence type="ECO:0000313" key="5">
    <source>
        <dbReference type="Proteomes" id="UP000017127"/>
    </source>
</evidence>
<dbReference type="AlphaFoldDB" id="U7QNG7"/>
<keyword evidence="2" id="KW-0676">Redox-active center</keyword>
<comment type="caution">
    <text evidence="4">The sequence shown here is derived from an EMBL/GenBank/DDBJ whole genome shotgun (WGS) entry which is preliminary data.</text>
</comment>
<dbReference type="EMBL" id="AUZM01000003">
    <property type="protein sequence ID" value="ERT09519.1"/>
    <property type="molecule type" value="Genomic_DNA"/>
</dbReference>
<dbReference type="Proteomes" id="UP000017127">
    <property type="component" value="Unassembled WGS sequence"/>
</dbReference>
<evidence type="ECO:0000313" key="4">
    <source>
        <dbReference type="EMBL" id="ERT09519.1"/>
    </source>
</evidence>
<proteinExistence type="inferred from homology"/>
<dbReference type="OrthoDB" id="530955at2"/>
<dbReference type="RefSeq" id="WP_023064399.1">
    <property type="nucleotide sequence ID" value="NZ_AUZM01000003.1"/>
</dbReference>
<gene>
    <name evidence="4" type="ORF">M595_0583</name>
</gene>
<dbReference type="PROSITE" id="PS51352">
    <property type="entry name" value="THIOREDOXIN_2"/>
    <property type="match status" value="1"/>
</dbReference>
<dbReference type="PANTHER" id="PTHR45663">
    <property type="entry name" value="GEO12009P1"/>
    <property type="match status" value="1"/>
</dbReference>
<dbReference type="Gene3D" id="3.40.30.10">
    <property type="entry name" value="Glutaredoxin"/>
    <property type="match status" value="1"/>
</dbReference>
<feature type="domain" description="Thioredoxin" evidence="3">
    <location>
        <begin position="1"/>
        <end position="105"/>
    </location>
</feature>
<name>U7QNG7_9CYAN</name>
<organism evidence="4 5">
    <name type="scientific">Lyngbya aestuarii BL J</name>
    <dbReference type="NCBI Taxonomy" id="1348334"/>
    <lineage>
        <taxon>Bacteria</taxon>
        <taxon>Bacillati</taxon>
        <taxon>Cyanobacteriota</taxon>
        <taxon>Cyanophyceae</taxon>
        <taxon>Oscillatoriophycideae</taxon>
        <taxon>Oscillatoriales</taxon>
        <taxon>Microcoleaceae</taxon>
        <taxon>Lyngbya</taxon>
    </lineage>
</organism>
<evidence type="ECO:0000256" key="2">
    <source>
        <dbReference type="ARBA" id="ARBA00023284"/>
    </source>
</evidence>
<dbReference type="PANTHER" id="PTHR45663:SF11">
    <property type="entry name" value="GEO12009P1"/>
    <property type="match status" value="1"/>
</dbReference>
<dbReference type="Pfam" id="PF00085">
    <property type="entry name" value="Thioredoxin"/>
    <property type="match status" value="1"/>
</dbReference>
<comment type="similarity">
    <text evidence="1">Belongs to the thioredoxin family.</text>
</comment>
<dbReference type="CDD" id="cd02947">
    <property type="entry name" value="TRX_family"/>
    <property type="match status" value="1"/>
</dbReference>
<dbReference type="GO" id="GO:0005737">
    <property type="term" value="C:cytoplasm"/>
    <property type="evidence" value="ECO:0007669"/>
    <property type="project" value="TreeGrafter"/>
</dbReference>